<sequence length="68" mass="7871">MFTLYTIRTIPFQPVVVSNTTLGYDFKITDESGMKYYLGGAVDFLERDNLYQKSGYCLRKHFSNSLSE</sequence>
<reference evidence="1 2" key="1">
    <citation type="submission" date="2019-03" db="EMBL/GenBank/DDBJ databases">
        <title>Genomic Encyclopedia of Archaeal and Bacterial Type Strains, Phase II (KMG-II): from individual species to whole genera.</title>
        <authorList>
            <person name="Goeker M."/>
        </authorList>
    </citation>
    <scope>NUCLEOTIDE SEQUENCE [LARGE SCALE GENOMIC DNA]</scope>
    <source>
        <strain evidence="1 2">DSM 19035</strain>
    </source>
</reference>
<dbReference type="AlphaFoldDB" id="A0A4R6SUK7"/>
<evidence type="ECO:0000313" key="2">
    <source>
        <dbReference type="Proteomes" id="UP000295620"/>
    </source>
</evidence>
<dbReference type="Proteomes" id="UP000295620">
    <property type="component" value="Unassembled WGS sequence"/>
</dbReference>
<accession>A0A4R6SUK7</accession>
<protein>
    <submittedName>
        <fullName evidence="1">Uncharacterized protein</fullName>
    </submittedName>
</protein>
<dbReference type="RefSeq" id="WP_133575495.1">
    <property type="nucleotide sequence ID" value="NZ_SNYC01000004.1"/>
</dbReference>
<gene>
    <name evidence="1" type="ORF">ATK78_1564</name>
</gene>
<keyword evidence="2" id="KW-1185">Reference proteome</keyword>
<comment type="caution">
    <text evidence="1">The sequence shown here is derived from an EMBL/GenBank/DDBJ whole genome shotgun (WGS) entry which is preliminary data.</text>
</comment>
<proteinExistence type="predicted"/>
<organism evidence="1 2">
    <name type="scientific">Pedobacter metabolipauper</name>
    <dbReference type="NCBI Taxonomy" id="425513"/>
    <lineage>
        <taxon>Bacteria</taxon>
        <taxon>Pseudomonadati</taxon>
        <taxon>Bacteroidota</taxon>
        <taxon>Sphingobacteriia</taxon>
        <taxon>Sphingobacteriales</taxon>
        <taxon>Sphingobacteriaceae</taxon>
        <taxon>Pedobacter</taxon>
    </lineage>
</organism>
<dbReference type="EMBL" id="SNYC01000004">
    <property type="protein sequence ID" value="TDQ09410.1"/>
    <property type="molecule type" value="Genomic_DNA"/>
</dbReference>
<name>A0A4R6SUK7_9SPHI</name>
<evidence type="ECO:0000313" key="1">
    <source>
        <dbReference type="EMBL" id="TDQ09410.1"/>
    </source>
</evidence>